<evidence type="ECO:0008006" key="3">
    <source>
        <dbReference type="Google" id="ProtNLM"/>
    </source>
</evidence>
<proteinExistence type="predicted"/>
<dbReference type="Proteomes" id="UP000095706">
    <property type="component" value="Unassembled WGS sequence"/>
</dbReference>
<protein>
    <recommendedName>
        <fullName evidence="3">DUF3168 domain-containing protein</fullName>
    </recommendedName>
</protein>
<dbReference type="AlphaFoldDB" id="A0A174B3T6"/>
<sequence>MTLADVCDFIESLGMADHVYMGDMPDKEEKSVGVYNSKHQNVYHTALGGAQNEGYGQKYVTFLIHWNKSLRETEKAATALFDRMRELRAYKINQATIQFIQPLYKLQDIGKDDNGICEMVIEAAVIFKKG</sequence>
<name>A0A174B3T6_9FIRM</name>
<evidence type="ECO:0000313" key="2">
    <source>
        <dbReference type="Proteomes" id="UP000095706"/>
    </source>
</evidence>
<dbReference type="EMBL" id="CYYV01000004">
    <property type="protein sequence ID" value="CUN95552.1"/>
    <property type="molecule type" value="Genomic_DNA"/>
</dbReference>
<evidence type="ECO:0000313" key="1">
    <source>
        <dbReference type="EMBL" id="CUN95552.1"/>
    </source>
</evidence>
<organism evidence="1 2">
    <name type="scientific">Fusicatenibacter saccharivorans</name>
    <dbReference type="NCBI Taxonomy" id="1150298"/>
    <lineage>
        <taxon>Bacteria</taxon>
        <taxon>Bacillati</taxon>
        <taxon>Bacillota</taxon>
        <taxon>Clostridia</taxon>
        <taxon>Lachnospirales</taxon>
        <taxon>Lachnospiraceae</taxon>
        <taxon>Fusicatenibacter</taxon>
    </lineage>
</organism>
<dbReference type="InterPro" id="IPR024411">
    <property type="entry name" value="Tail_terminator_phage"/>
</dbReference>
<accession>A0A174B3T6</accession>
<dbReference type="RefSeq" id="WP_055226797.1">
    <property type="nucleotide sequence ID" value="NZ_CYYV01000004.1"/>
</dbReference>
<reference evidence="1 2" key="1">
    <citation type="submission" date="2015-09" db="EMBL/GenBank/DDBJ databases">
        <authorList>
            <consortium name="Pathogen Informatics"/>
        </authorList>
    </citation>
    <scope>NUCLEOTIDE SEQUENCE [LARGE SCALE GENOMIC DNA]</scope>
    <source>
        <strain evidence="1 2">2789STDY5608849</strain>
    </source>
</reference>
<gene>
    <name evidence="1" type="ORF">ERS852406_00993</name>
</gene>
<dbReference type="Pfam" id="PF12691">
    <property type="entry name" value="Phage_tail_terminator_6"/>
    <property type="match status" value="1"/>
</dbReference>